<dbReference type="InterPro" id="IPR051940">
    <property type="entry name" value="Chitin_bind-dev_reg"/>
</dbReference>
<evidence type="ECO:0000313" key="9">
    <source>
        <dbReference type="EMBL" id="KAK9877556.1"/>
    </source>
</evidence>
<feature type="domain" description="Chitin-binding type-2" evidence="8">
    <location>
        <begin position="529"/>
        <end position="584"/>
    </location>
</feature>
<feature type="domain" description="Chitin-binding type-2" evidence="8">
    <location>
        <begin position="461"/>
        <end position="516"/>
    </location>
</feature>
<feature type="domain" description="Chitin-binding type-2" evidence="8">
    <location>
        <begin position="325"/>
        <end position="381"/>
    </location>
</feature>
<evidence type="ECO:0000256" key="2">
    <source>
        <dbReference type="ARBA" id="ARBA00022729"/>
    </source>
</evidence>
<feature type="domain" description="Chitin-binding type-2" evidence="8">
    <location>
        <begin position="402"/>
        <end position="457"/>
    </location>
</feature>
<dbReference type="SUPFAM" id="SSF57625">
    <property type="entry name" value="Invertebrate chitin-binding proteins"/>
    <property type="match status" value="8"/>
</dbReference>
<proteinExistence type="predicted"/>
<feature type="domain" description="Chitin-binding type-2" evidence="8">
    <location>
        <begin position="17"/>
        <end position="73"/>
    </location>
</feature>
<keyword evidence="5" id="KW-0325">Glycoprotein</keyword>
<keyword evidence="3" id="KW-0677">Repeat</keyword>
<dbReference type="EMBL" id="JARQZJ010000042">
    <property type="protein sequence ID" value="KAK9877556.1"/>
    <property type="molecule type" value="Genomic_DNA"/>
</dbReference>
<dbReference type="AlphaFoldDB" id="A0AAW1U155"/>
<feature type="domain" description="Chitin-binding type-2" evidence="8">
    <location>
        <begin position="94"/>
        <end position="150"/>
    </location>
</feature>
<feature type="region of interest" description="Disordered" evidence="6">
    <location>
        <begin position="381"/>
        <end position="404"/>
    </location>
</feature>
<sequence length="585" mass="65891">MILRLLLFSLAVSANALETCEVVGQLKGDEQDCQKFYQCTHNGWAPLMCEDGLFFNEEISVCDWPKAGTKCGKDTQEHDHSADGHQGQDEQHKLEACNEVGKLKGDEQDCQKFYQCTHTGWAPLMCKDGLFFNEEISVCDWPKAGTKCGKDTQEHDHSADGHQGQDEQHKFEACNEVGKLKGDEQDCQKFYQCTHTGWAPLMCKDGLFFNEEISVCDWPKAGTKCGKDTQEHDHSADGHQGQDEQHKFEACNEVGKLKGDEQDCQKFYQCTHTGWAPLMCKDGLFFNEEISVCDWPKAGTKCGKDTHEDDHSSDGHQGQDDQHKFETCEVVGKLKGDEQDCQKFYQCTHTGWAPMKCKDGLFFNEEISVCDWPKAGTKCGKDTHEDDHSSDGHQGQDEQPNLDPCTKLGMMKPDTEHCDLYYQCTSCGWSLKPCKSGLLFNPKSSVCDKPERVTCARKNDLEPCNEIGKLKADSENCDYYFNCTKNGWGSLPCISGYLFNSKTLACEIASQVKCGNDNDNDQDGDNNHNEPCEEIGAFKSDAKDCNRYYQCTTYGWQNMPCYKGLVFNSHKSICDYSYNVQCTNN</sequence>
<dbReference type="PANTHER" id="PTHR23301:SF0">
    <property type="entry name" value="CHITIN-BINDING TYPE-2 DOMAIN-CONTAINING PROTEIN-RELATED"/>
    <property type="match status" value="1"/>
</dbReference>
<evidence type="ECO:0000256" key="4">
    <source>
        <dbReference type="ARBA" id="ARBA00023157"/>
    </source>
</evidence>
<evidence type="ECO:0000256" key="7">
    <source>
        <dbReference type="SAM" id="SignalP"/>
    </source>
</evidence>
<keyword evidence="4" id="KW-1015">Disulfide bond</keyword>
<dbReference type="Pfam" id="PF01607">
    <property type="entry name" value="CBM_14"/>
    <property type="match status" value="8"/>
</dbReference>
<evidence type="ECO:0000256" key="5">
    <source>
        <dbReference type="ARBA" id="ARBA00023180"/>
    </source>
</evidence>
<dbReference type="GO" id="GO:0005576">
    <property type="term" value="C:extracellular region"/>
    <property type="evidence" value="ECO:0007669"/>
    <property type="project" value="InterPro"/>
</dbReference>
<dbReference type="Proteomes" id="UP001431783">
    <property type="component" value="Unassembled WGS sequence"/>
</dbReference>
<comment type="caution">
    <text evidence="9">The sequence shown here is derived from an EMBL/GenBank/DDBJ whole genome shotgun (WGS) entry which is preliminary data.</text>
</comment>
<dbReference type="PROSITE" id="PS50940">
    <property type="entry name" value="CHIT_BIND_II"/>
    <property type="match status" value="8"/>
</dbReference>
<dbReference type="GO" id="GO:0008061">
    <property type="term" value="F:chitin binding"/>
    <property type="evidence" value="ECO:0007669"/>
    <property type="project" value="UniProtKB-KW"/>
</dbReference>
<feature type="domain" description="Chitin-binding type-2" evidence="8">
    <location>
        <begin position="171"/>
        <end position="227"/>
    </location>
</feature>
<keyword evidence="2 7" id="KW-0732">Signal</keyword>
<evidence type="ECO:0000313" key="10">
    <source>
        <dbReference type="Proteomes" id="UP001431783"/>
    </source>
</evidence>
<name>A0AAW1U155_9CUCU</name>
<dbReference type="Gene3D" id="2.170.140.10">
    <property type="entry name" value="Chitin binding domain"/>
    <property type="match status" value="8"/>
</dbReference>
<accession>A0AAW1U155</accession>
<protein>
    <recommendedName>
        <fullName evidence="8">Chitin-binding type-2 domain-containing protein</fullName>
    </recommendedName>
</protein>
<evidence type="ECO:0000259" key="8">
    <source>
        <dbReference type="PROSITE" id="PS50940"/>
    </source>
</evidence>
<feature type="compositionally biased region" description="Basic and acidic residues" evidence="6">
    <location>
        <begin position="381"/>
        <end position="396"/>
    </location>
</feature>
<feature type="signal peptide" evidence="7">
    <location>
        <begin position="1"/>
        <end position="16"/>
    </location>
</feature>
<dbReference type="InterPro" id="IPR002557">
    <property type="entry name" value="Chitin-bd_dom"/>
</dbReference>
<organism evidence="9 10">
    <name type="scientific">Henosepilachna vigintioctopunctata</name>
    <dbReference type="NCBI Taxonomy" id="420089"/>
    <lineage>
        <taxon>Eukaryota</taxon>
        <taxon>Metazoa</taxon>
        <taxon>Ecdysozoa</taxon>
        <taxon>Arthropoda</taxon>
        <taxon>Hexapoda</taxon>
        <taxon>Insecta</taxon>
        <taxon>Pterygota</taxon>
        <taxon>Neoptera</taxon>
        <taxon>Endopterygota</taxon>
        <taxon>Coleoptera</taxon>
        <taxon>Polyphaga</taxon>
        <taxon>Cucujiformia</taxon>
        <taxon>Coccinelloidea</taxon>
        <taxon>Coccinellidae</taxon>
        <taxon>Epilachninae</taxon>
        <taxon>Epilachnini</taxon>
        <taxon>Henosepilachna</taxon>
    </lineage>
</organism>
<keyword evidence="1" id="KW-0147">Chitin-binding</keyword>
<dbReference type="PANTHER" id="PTHR23301">
    <property type="entry name" value="CHITIN BINDING PERITROPHIN-A"/>
    <property type="match status" value="1"/>
</dbReference>
<evidence type="ECO:0000256" key="3">
    <source>
        <dbReference type="ARBA" id="ARBA00022737"/>
    </source>
</evidence>
<keyword evidence="10" id="KW-1185">Reference proteome</keyword>
<dbReference type="SMART" id="SM00494">
    <property type="entry name" value="ChtBD2"/>
    <property type="match status" value="8"/>
</dbReference>
<evidence type="ECO:0000256" key="1">
    <source>
        <dbReference type="ARBA" id="ARBA00022669"/>
    </source>
</evidence>
<gene>
    <name evidence="9" type="ORF">WA026_018662</name>
</gene>
<dbReference type="InterPro" id="IPR036508">
    <property type="entry name" value="Chitin-bd_dom_sf"/>
</dbReference>
<reference evidence="9 10" key="1">
    <citation type="submission" date="2023-03" db="EMBL/GenBank/DDBJ databases">
        <title>Genome insight into feeding habits of ladybird beetles.</title>
        <authorList>
            <person name="Li H.-S."/>
            <person name="Huang Y.-H."/>
            <person name="Pang H."/>
        </authorList>
    </citation>
    <scope>NUCLEOTIDE SEQUENCE [LARGE SCALE GENOMIC DNA]</scope>
    <source>
        <strain evidence="9">SYSU_2023b</strain>
        <tissue evidence="9">Whole body</tissue>
    </source>
</reference>
<evidence type="ECO:0000256" key="6">
    <source>
        <dbReference type="SAM" id="MobiDB-lite"/>
    </source>
</evidence>
<feature type="chain" id="PRO_5043643274" description="Chitin-binding type-2 domain-containing protein" evidence="7">
    <location>
        <begin position="17"/>
        <end position="585"/>
    </location>
</feature>
<feature type="domain" description="Chitin-binding type-2" evidence="8">
    <location>
        <begin position="248"/>
        <end position="304"/>
    </location>
</feature>